<evidence type="ECO:0000259" key="1">
    <source>
        <dbReference type="PROSITE" id="PS50943"/>
    </source>
</evidence>
<dbReference type="EMBL" id="JAELVF020000005">
    <property type="protein sequence ID" value="MBU7600907.1"/>
    <property type="molecule type" value="Genomic_DNA"/>
</dbReference>
<accession>A0A949N883</accession>
<dbReference type="Proteomes" id="UP000694501">
    <property type="component" value="Unassembled WGS sequence"/>
</dbReference>
<dbReference type="InterPro" id="IPR043917">
    <property type="entry name" value="DUF5753"/>
</dbReference>
<dbReference type="InterPro" id="IPR001387">
    <property type="entry name" value="Cro/C1-type_HTH"/>
</dbReference>
<gene>
    <name evidence="2" type="ORF">JGS22_025620</name>
</gene>
<comment type="caution">
    <text evidence="2">The sequence shown here is derived from an EMBL/GenBank/DDBJ whole genome shotgun (WGS) entry which is preliminary data.</text>
</comment>
<organism evidence="2 3">
    <name type="scientific">Streptomyces tardus</name>
    <dbReference type="NCBI Taxonomy" id="2780544"/>
    <lineage>
        <taxon>Bacteria</taxon>
        <taxon>Bacillati</taxon>
        <taxon>Actinomycetota</taxon>
        <taxon>Actinomycetes</taxon>
        <taxon>Kitasatosporales</taxon>
        <taxon>Streptomycetaceae</taxon>
        <taxon>Streptomyces</taxon>
    </lineage>
</organism>
<dbReference type="CDD" id="cd00093">
    <property type="entry name" value="HTH_XRE"/>
    <property type="match status" value="1"/>
</dbReference>
<dbReference type="RefSeq" id="WP_211039012.1">
    <property type="nucleotide sequence ID" value="NZ_JAELVF020000005.1"/>
</dbReference>
<dbReference type="PROSITE" id="PS50943">
    <property type="entry name" value="HTH_CROC1"/>
    <property type="match status" value="1"/>
</dbReference>
<dbReference type="Gene3D" id="1.10.260.40">
    <property type="entry name" value="lambda repressor-like DNA-binding domains"/>
    <property type="match status" value="1"/>
</dbReference>
<dbReference type="InterPro" id="IPR010982">
    <property type="entry name" value="Lambda_DNA-bd_dom_sf"/>
</dbReference>
<protein>
    <submittedName>
        <fullName evidence="2">Helix-turn-helix domain-containing protein</fullName>
    </submittedName>
</protein>
<dbReference type="SUPFAM" id="SSF47413">
    <property type="entry name" value="lambda repressor-like DNA-binding domains"/>
    <property type="match status" value="1"/>
</dbReference>
<name>A0A949N883_9ACTN</name>
<sequence length="284" mass="30948">MTADQDGSGTAAGGEPELSDSLKTFGAVLKALREAGGLTQEELADRVRYSAAYVAKIEQGKRFPPEALPGRAEETLGLVAGKVLAAAAKSLRRKAGLASWFLQWAGIEEEAITLYAYECRGIPGLLQPEGYIRAVFDRRLPPLSEQQFEQQVAARLERQELLAARPNTSFSFLVEQAVLERQLGGPQVTSALVDNLLAHGRRRNVEILVMPLKQHDHSGIDGQMYLAETSSNSWFGYVEGHDSSTLMADPKVVSAMLQRYGKMRSQALSHEATVGLLKQIQGAL</sequence>
<dbReference type="Pfam" id="PF19054">
    <property type="entry name" value="DUF5753"/>
    <property type="match status" value="1"/>
</dbReference>
<evidence type="ECO:0000313" key="2">
    <source>
        <dbReference type="EMBL" id="MBU7600907.1"/>
    </source>
</evidence>
<keyword evidence="3" id="KW-1185">Reference proteome</keyword>
<reference evidence="2" key="1">
    <citation type="submission" date="2021-06" db="EMBL/GenBank/DDBJ databases">
        <title>Sequencing of actinobacteria type strains.</title>
        <authorList>
            <person name="Nguyen G.-S."/>
            <person name="Wentzel A."/>
        </authorList>
    </citation>
    <scope>NUCLEOTIDE SEQUENCE</scope>
    <source>
        <strain evidence="2">P38-E01</strain>
    </source>
</reference>
<dbReference type="SMART" id="SM00530">
    <property type="entry name" value="HTH_XRE"/>
    <property type="match status" value="1"/>
</dbReference>
<dbReference type="AlphaFoldDB" id="A0A949N883"/>
<evidence type="ECO:0000313" key="3">
    <source>
        <dbReference type="Proteomes" id="UP000694501"/>
    </source>
</evidence>
<dbReference type="GO" id="GO:0003677">
    <property type="term" value="F:DNA binding"/>
    <property type="evidence" value="ECO:0007669"/>
    <property type="project" value="InterPro"/>
</dbReference>
<dbReference type="Pfam" id="PF13560">
    <property type="entry name" value="HTH_31"/>
    <property type="match status" value="1"/>
</dbReference>
<proteinExistence type="predicted"/>
<feature type="domain" description="HTH cro/C1-type" evidence="1">
    <location>
        <begin position="29"/>
        <end position="64"/>
    </location>
</feature>